<protein>
    <recommendedName>
        <fullName evidence="1">Inositol polyphosphate-related phosphatase domain-containing protein</fullName>
    </recommendedName>
</protein>
<feature type="domain" description="Inositol polyphosphate-related phosphatase" evidence="1">
    <location>
        <begin position="77"/>
        <end position="153"/>
    </location>
</feature>
<keyword evidence="3" id="KW-1185">Reference proteome</keyword>
<dbReference type="Pfam" id="PF22669">
    <property type="entry name" value="Exo_endo_phos2"/>
    <property type="match status" value="1"/>
</dbReference>
<accession>A0A7R9LEI2</accession>
<dbReference type="OrthoDB" id="2248459at2759"/>
<dbReference type="AlphaFoldDB" id="A0A7R9LEI2"/>
<dbReference type="Proteomes" id="UP000728032">
    <property type="component" value="Unassembled WGS sequence"/>
</dbReference>
<dbReference type="EMBL" id="OC915390">
    <property type="protein sequence ID" value="CAD7640221.1"/>
    <property type="molecule type" value="Genomic_DNA"/>
</dbReference>
<proteinExistence type="predicted"/>
<name>A0A7R9LEI2_9ACAR</name>
<dbReference type="InterPro" id="IPR053321">
    <property type="entry name" value="IPP-5-Phosphatase_Type_IV"/>
</dbReference>
<sequence length="156" mass="17434">MDTMENENLVDDYSVSTDSTIDASIDTLSSSVFPYYKPVLASEARARNLPNGYHGSLLRSDELSHYFPEEKISVYIVTWNMNSNSPPQDLNPIALPDSMVYVPDILAFGIQEAPQGNLIKEWEFDLQKTIGPSHVLIHSTTHGALHLCIFVKSQYG</sequence>
<dbReference type="GO" id="GO:0046856">
    <property type="term" value="P:phosphatidylinositol dephosphorylation"/>
    <property type="evidence" value="ECO:0007669"/>
    <property type="project" value="InterPro"/>
</dbReference>
<dbReference type="PANTHER" id="PTHR47039">
    <property type="entry name" value="INOSITOL POLYPHOSPHATE 5-PHOSPHATASE E"/>
    <property type="match status" value="1"/>
</dbReference>
<dbReference type="GO" id="GO:0016791">
    <property type="term" value="F:phosphatase activity"/>
    <property type="evidence" value="ECO:0007669"/>
    <property type="project" value="InterPro"/>
</dbReference>
<gene>
    <name evidence="2" type="ORF">ONB1V03_LOCUS2447</name>
</gene>
<organism evidence="2">
    <name type="scientific">Oppiella nova</name>
    <dbReference type="NCBI Taxonomy" id="334625"/>
    <lineage>
        <taxon>Eukaryota</taxon>
        <taxon>Metazoa</taxon>
        <taxon>Ecdysozoa</taxon>
        <taxon>Arthropoda</taxon>
        <taxon>Chelicerata</taxon>
        <taxon>Arachnida</taxon>
        <taxon>Acari</taxon>
        <taxon>Acariformes</taxon>
        <taxon>Sarcoptiformes</taxon>
        <taxon>Oribatida</taxon>
        <taxon>Brachypylina</taxon>
        <taxon>Oppioidea</taxon>
        <taxon>Oppiidae</taxon>
        <taxon>Oppiella</taxon>
    </lineage>
</organism>
<evidence type="ECO:0000259" key="1">
    <source>
        <dbReference type="Pfam" id="PF22669"/>
    </source>
</evidence>
<dbReference type="Gene3D" id="3.60.10.10">
    <property type="entry name" value="Endonuclease/exonuclease/phosphatase"/>
    <property type="match status" value="1"/>
</dbReference>
<dbReference type="InterPro" id="IPR036691">
    <property type="entry name" value="Endo/exonu/phosph_ase_sf"/>
</dbReference>
<reference evidence="2" key="1">
    <citation type="submission" date="2020-11" db="EMBL/GenBank/DDBJ databases">
        <authorList>
            <person name="Tran Van P."/>
        </authorList>
    </citation>
    <scope>NUCLEOTIDE SEQUENCE</scope>
</reference>
<evidence type="ECO:0000313" key="3">
    <source>
        <dbReference type="Proteomes" id="UP000728032"/>
    </source>
</evidence>
<dbReference type="PANTHER" id="PTHR47039:SF1">
    <property type="entry name" value="INOSITOL POLYPHOSPHATE 5-PHOSPHATASE E"/>
    <property type="match status" value="1"/>
</dbReference>
<dbReference type="SUPFAM" id="SSF56219">
    <property type="entry name" value="DNase I-like"/>
    <property type="match status" value="1"/>
</dbReference>
<dbReference type="EMBL" id="CAJPVJ010000565">
    <property type="protein sequence ID" value="CAG2162859.1"/>
    <property type="molecule type" value="Genomic_DNA"/>
</dbReference>
<evidence type="ECO:0000313" key="2">
    <source>
        <dbReference type="EMBL" id="CAD7640221.1"/>
    </source>
</evidence>
<dbReference type="InterPro" id="IPR000300">
    <property type="entry name" value="IPPc"/>
</dbReference>